<dbReference type="GeneID" id="94553455"/>
<dbReference type="PANTHER" id="PTHR28055">
    <property type="entry name" value="ALTERED INHERITANCE OF MITOCHONDRIA PROTEIN 41, MITOCHONDRIAL"/>
    <property type="match status" value="1"/>
</dbReference>
<evidence type="ECO:0000313" key="2">
    <source>
        <dbReference type="Proteomes" id="UP000501830"/>
    </source>
</evidence>
<proteinExistence type="predicted"/>
<dbReference type="AlphaFoldDB" id="A0A6G7WIU8"/>
<dbReference type="InterPro" id="IPR003789">
    <property type="entry name" value="Asn/Gln_tRNA_amidoTrase-B-like"/>
</dbReference>
<dbReference type="EMBL" id="CP049889">
    <property type="protein sequence ID" value="QIK52193.1"/>
    <property type="molecule type" value="Genomic_DNA"/>
</dbReference>
<dbReference type="Gene3D" id="1.10.1510.10">
    <property type="entry name" value="Uncharacterised protein YqeY/AIM41 PF09424, N-terminal domain"/>
    <property type="match status" value="1"/>
</dbReference>
<dbReference type="GO" id="GO:0016884">
    <property type="term" value="F:carbon-nitrogen ligase activity, with glutamine as amido-N-donor"/>
    <property type="evidence" value="ECO:0007669"/>
    <property type="project" value="InterPro"/>
</dbReference>
<gene>
    <name evidence="1" type="ORF">G7058_09180</name>
</gene>
<accession>A0A6G7WIU8</accession>
<name>A0A6G7WIU8_9LACT</name>
<dbReference type="SUPFAM" id="SSF89095">
    <property type="entry name" value="GatB/YqeY motif"/>
    <property type="match status" value="1"/>
</dbReference>
<dbReference type="InterPro" id="IPR019004">
    <property type="entry name" value="YqeY/Aim41"/>
</dbReference>
<dbReference type="Proteomes" id="UP000501830">
    <property type="component" value="Chromosome"/>
</dbReference>
<reference evidence="1 2" key="1">
    <citation type="journal article" date="2017" name="Int. J. Syst. Evol. Microbiol.">
        <title>Jeotgalibaca porci sp. nov. and Jeotgalibaca arthritidis sp. nov., isolated from pigs, and emended description of the genus Jeotgalibaca.</title>
        <authorList>
            <person name="Zamora L."/>
            <person name="Perez-Sancho M."/>
            <person name="Dominguez L."/>
            <person name="Fernandez-Garayzabal J.F."/>
            <person name="Vela A.I."/>
        </authorList>
    </citation>
    <scope>NUCLEOTIDE SEQUENCE [LARGE SCALE GENOMIC DNA]</scope>
    <source>
        <strain evidence="1 2">CCUG 69148</strain>
    </source>
</reference>
<keyword evidence="2" id="KW-1185">Reference proteome</keyword>
<evidence type="ECO:0000313" key="1">
    <source>
        <dbReference type="EMBL" id="QIK52193.1"/>
    </source>
</evidence>
<dbReference type="RefSeq" id="WP_166063257.1">
    <property type="nucleotide sequence ID" value="NZ_CP049889.1"/>
</dbReference>
<protein>
    <submittedName>
        <fullName evidence="1">GatB/YqeY domain-containing protein</fullName>
    </submittedName>
</protein>
<dbReference type="InterPro" id="IPR042184">
    <property type="entry name" value="YqeY/Aim41_N"/>
</dbReference>
<dbReference type="Pfam" id="PF09424">
    <property type="entry name" value="YqeY"/>
    <property type="match status" value="1"/>
</dbReference>
<sequence>MTINEQISKDFIQARKDRDTLKTNVLRIIKSHFDAFKIDEGREMTDTEQINYLLKEQKQTEEALTFAKDASRADLVEENEAKLAIISNYLPKMMTESEVREYLTEKGVVDMAMKDAMKLAMGDLDGKAEKKMVSQIVRELLAN</sequence>
<dbReference type="KEGG" id="jpo:G7058_09180"/>
<dbReference type="PANTHER" id="PTHR28055:SF1">
    <property type="entry name" value="ALTERED INHERITANCE OF MITOCHONDRIA PROTEIN 41, MITOCHONDRIAL"/>
    <property type="match status" value="1"/>
</dbReference>
<organism evidence="1 2">
    <name type="scientific">Jeotgalibaca porci</name>
    <dbReference type="NCBI Taxonomy" id="1868793"/>
    <lineage>
        <taxon>Bacteria</taxon>
        <taxon>Bacillati</taxon>
        <taxon>Bacillota</taxon>
        <taxon>Bacilli</taxon>
        <taxon>Lactobacillales</taxon>
        <taxon>Carnobacteriaceae</taxon>
        <taxon>Jeotgalibaca</taxon>
    </lineage>
</organism>